<keyword evidence="4" id="KW-1185">Reference proteome</keyword>
<feature type="signal peptide" evidence="2">
    <location>
        <begin position="1"/>
        <end position="19"/>
    </location>
</feature>
<gene>
    <name evidence="3" type="ORF">FAK_09280</name>
</gene>
<reference evidence="4" key="1">
    <citation type="journal article" date="2023" name="Arch. Microbiol.">
        <title>Desulfoferula mesophilus gen. nov. sp. nov., a mesophilic sulfate-reducing bacterium isolated from a brackish lake sediment.</title>
        <authorList>
            <person name="Watanabe T."/>
            <person name="Yabe T."/>
            <person name="Tsuji J.M."/>
            <person name="Fukui M."/>
        </authorList>
    </citation>
    <scope>NUCLEOTIDE SEQUENCE [LARGE SCALE GENOMIC DNA]</scope>
    <source>
        <strain evidence="4">12FAK</strain>
    </source>
</reference>
<dbReference type="Gene3D" id="1.20.120.1490">
    <property type="match status" value="1"/>
</dbReference>
<keyword evidence="2" id="KW-0732">Signal</keyword>
<dbReference type="EMBL" id="AP028679">
    <property type="protein sequence ID" value="BEQ13862.1"/>
    <property type="molecule type" value="Genomic_DNA"/>
</dbReference>
<evidence type="ECO:0000256" key="1">
    <source>
        <dbReference type="SAM" id="MobiDB-lite"/>
    </source>
</evidence>
<dbReference type="RefSeq" id="WP_338605603.1">
    <property type="nucleotide sequence ID" value="NZ_AP028679.1"/>
</dbReference>
<accession>A0AAU9EYM2</accession>
<dbReference type="AlphaFoldDB" id="A0AAU9EYM2"/>
<feature type="chain" id="PRO_5043806973" description="Zinc resistance-associated protein" evidence="2">
    <location>
        <begin position="20"/>
        <end position="183"/>
    </location>
</feature>
<evidence type="ECO:0008006" key="5">
    <source>
        <dbReference type="Google" id="ProtNLM"/>
    </source>
</evidence>
<sequence length="183" mass="19594">MRKQLLMVSVVALSLVLVAGLTWSQSTTPAPQQPPPSNYNGSGMMGPGGGSGYGMGPGMMGPNGGYGRGMMGPGGGPGYGSGTGPNYQGWQSMSPEDRQAWKQMYHQFRLDTLELRKKLVATQLELETLWASPNPDHNKVDALADEVAAQQAELTKKRNQFLLNCRQKFGDRGWSCPGAGVGY</sequence>
<dbReference type="Proteomes" id="UP001366166">
    <property type="component" value="Chromosome"/>
</dbReference>
<evidence type="ECO:0000313" key="4">
    <source>
        <dbReference type="Proteomes" id="UP001366166"/>
    </source>
</evidence>
<dbReference type="Pfam" id="PF13801">
    <property type="entry name" value="Metal_resist"/>
    <property type="match status" value="1"/>
</dbReference>
<feature type="region of interest" description="Disordered" evidence="1">
    <location>
        <begin position="25"/>
        <end position="45"/>
    </location>
</feature>
<dbReference type="KEGG" id="dmp:FAK_09280"/>
<evidence type="ECO:0000313" key="3">
    <source>
        <dbReference type="EMBL" id="BEQ13862.1"/>
    </source>
</evidence>
<name>A0AAU9EYM2_9BACT</name>
<protein>
    <recommendedName>
        <fullName evidence="5">Zinc resistance-associated protein</fullName>
    </recommendedName>
</protein>
<dbReference type="InterPro" id="IPR025961">
    <property type="entry name" value="Metal_resist"/>
</dbReference>
<evidence type="ECO:0000256" key="2">
    <source>
        <dbReference type="SAM" id="SignalP"/>
    </source>
</evidence>
<organism evidence="3 4">
    <name type="scientific">Desulfoferula mesophila</name>
    <dbReference type="NCBI Taxonomy" id="3058419"/>
    <lineage>
        <taxon>Bacteria</taxon>
        <taxon>Pseudomonadati</taxon>
        <taxon>Thermodesulfobacteriota</taxon>
        <taxon>Desulfarculia</taxon>
        <taxon>Desulfarculales</taxon>
        <taxon>Desulfarculaceae</taxon>
        <taxon>Desulfoferula</taxon>
    </lineage>
</organism>
<proteinExistence type="predicted"/>